<gene>
    <name evidence="1" type="ORF">EAS62_24325</name>
</gene>
<accession>A0ABY0DFX2</accession>
<proteinExistence type="predicted"/>
<organism evidence="1 2">
    <name type="scientific">Bradyrhizobium zhanjiangense</name>
    <dbReference type="NCBI Taxonomy" id="1325107"/>
    <lineage>
        <taxon>Bacteria</taxon>
        <taxon>Pseudomonadati</taxon>
        <taxon>Pseudomonadota</taxon>
        <taxon>Alphaproteobacteria</taxon>
        <taxon>Hyphomicrobiales</taxon>
        <taxon>Nitrobacteraceae</taxon>
        <taxon>Bradyrhizobium</taxon>
    </lineage>
</organism>
<dbReference type="Proteomes" id="UP000289946">
    <property type="component" value="Unassembled WGS sequence"/>
</dbReference>
<name>A0ABY0DFX2_9BRAD</name>
<protein>
    <submittedName>
        <fullName evidence="1">Uncharacterized protein</fullName>
    </submittedName>
</protein>
<dbReference type="RefSeq" id="WP_128941080.1">
    <property type="nucleotide sequence ID" value="NZ_RDRA01000014.1"/>
</dbReference>
<reference evidence="1 2" key="1">
    <citation type="submission" date="2018-10" db="EMBL/GenBank/DDBJ databases">
        <title>Bradyrhizobium sp. nov., isolated from effective nodules of peanut in China.</title>
        <authorList>
            <person name="Li Y."/>
        </authorList>
    </citation>
    <scope>NUCLEOTIDE SEQUENCE [LARGE SCALE GENOMIC DNA]</scope>
    <source>
        <strain evidence="1 2">CCBAU 51781</strain>
    </source>
</reference>
<keyword evidence="2" id="KW-1185">Reference proteome</keyword>
<evidence type="ECO:0000313" key="1">
    <source>
        <dbReference type="EMBL" id="RXG91609.1"/>
    </source>
</evidence>
<sequence length="92" mass="9873">MTVVLKPPNEQLRIDEVWLFISVDENGEGLCAGPLMGPGTLVPLVAADKVRRDALIPLAQQIAALSGKPVKVVKMSARSEEMTITPDGRPPQ</sequence>
<dbReference type="EMBL" id="RDRA01000014">
    <property type="protein sequence ID" value="RXG91609.1"/>
    <property type="molecule type" value="Genomic_DNA"/>
</dbReference>
<evidence type="ECO:0000313" key="2">
    <source>
        <dbReference type="Proteomes" id="UP000289946"/>
    </source>
</evidence>
<comment type="caution">
    <text evidence="1">The sequence shown here is derived from an EMBL/GenBank/DDBJ whole genome shotgun (WGS) entry which is preliminary data.</text>
</comment>